<protein>
    <submittedName>
        <fullName evidence="3">Uncharacterized protein</fullName>
    </submittedName>
</protein>
<dbReference type="Proteomes" id="UP000887564">
    <property type="component" value="Unplaced"/>
</dbReference>
<keyword evidence="2" id="KW-1185">Reference proteome</keyword>
<proteinExistence type="predicted"/>
<accession>A0A914S3W8</accession>
<sequence length="170" mass="18936">MVPAIMLNGDKEENELPGKEQLNVEKSEDEQSNILMQSNAFAHRIKNVIGAETVVVYFLSVADGDAMEQLMRMIDAQIDDGREDIPVQFSVDDPRTTGEISWSAPEIFDIPLVIDANIKLESALLIIVICTSGSLLIVQNQRKINQIRMRRAIIGVFECETATFPNFIGV</sequence>
<dbReference type="AlphaFoldDB" id="A0A914S3W8"/>
<evidence type="ECO:0000256" key="1">
    <source>
        <dbReference type="SAM" id="MobiDB-lite"/>
    </source>
</evidence>
<feature type="compositionally biased region" description="Basic and acidic residues" evidence="1">
    <location>
        <begin position="9"/>
        <end position="20"/>
    </location>
</feature>
<organism evidence="2 3">
    <name type="scientific">Parascaris equorum</name>
    <name type="common">Equine roundworm</name>
    <dbReference type="NCBI Taxonomy" id="6256"/>
    <lineage>
        <taxon>Eukaryota</taxon>
        <taxon>Metazoa</taxon>
        <taxon>Ecdysozoa</taxon>
        <taxon>Nematoda</taxon>
        <taxon>Chromadorea</taxon>
        <taxon>Rhabditida</taxon>
        <taxon>Spirurina</taxon>
        <taxon>Ascaridomorpha</taxon>
        <taxon>Ascaridoidea</taxon>
        <taxon>Ascarididae</taxon>
        <taxon>Parascaris</taxon>
    </lineage>
</organism>
<evidence type="ECO:0000313" key="3">
    <source>
        <dbReference type="WBParaSite" id="PEQ_0001184901-mRNA-1"/>
    </source>
</evidence>
<evidence type="ECO:0000313" key="2">
    <source>
        <dbReference type="Proteomes" id="UP000887564"/>
    </source>
</evidence>
<feature type="region of interest" description="Disordered" evidence="1">
    <location>
        <begin position="1"/>
        <end position="20"/>
    </location>
</feature>
<dbReference type="WBParaSite" id="PEQ_0001184901-mRNA-1">
    <property type="protein sequence ID" value="PEQ_0001184901-mRNA-1"/>
    <property type="gene ID" value="PEQ_0001184901"/>
</dbReference>
<name>A0A914S3W8_PAREQ</name>
<reference evidence="3" key="1">
    <citation type="submission" date="2022-11" db="UniProtKB">
        <authorList>
            <consortium name="WormBaseParasite"/>
        </authorList>
    </citation>
    <scope>IDENTIFICATION</scope>
</reference>